<evidence type="ECO:0000256" key="4">
    <source>
        <dbReference type="ARBA" id="ARBA00022884"/>
    </source>
</evidence>
<evidence type="ECO:0000256" key="3">
    <source>
        <dbReference type="ARBA" id="ARBA00022814"/>
    </source>
</evidence>
<dbReference type="InterPro" id="IPR010213">
    <property type="entry name" value="TF_NusA"/>
</dbReference>
<dbReference type="AlphaFoldDB" id="A0A0R1WFQ5"/>
<evidence type="ECO:0000256" key="8">
    <source>
        <dbReference type="SAM" id="MobiDB-lite"/>
    </source>
</evidence>
<feature type="region of interest" description="Disordered" evidence="8">
    <location>
        <begin position="343"/>
        <end position="384"/>
    </location>
</feature>
<dbReference type="Gene3D" id="3.30.1480.10">
    <property type="entry name" value="NusA, N-terminal domain"/>
    <property type="match status" value="1"/>
</dbReference>
<dbReference type="CDD" id="cd04455">
    <property type="entry name" value="S1_NusA"/>
    <property type="match status" value="1"/>
</dbReference>
<proteinExistence type="inferred from homology"/>
<dbReference type="InterPro" id="IPR030842">
    <property type="entry name" value="TF_NusA_bacterial"/>
</dbReference>
<evidence type="ECO:0000256" key="7">
    <source>
        <dbReference type="HAMAP-Rule" id="MF_00945"/>
    </source>
</evidence>
<evidence type="ECO:0000256" key="6">
    <source>
        <dbReference type="ARBA" id="ARBA00023163"/>
    </source>
</evidence>
<dbReference type="PANTHER" id="PTHR22648:SF0">
    <property type="entry name" value="TRANSCRIPTION TERMINATION_ANTITERMINATION PROTEIN NUSA"/>
    <property type="match status" value="1"/>
</dbReference>
<dbReference type="InterPro" id="IPR012340">
    <property type="entry name" value="NA-bd_OB-fold"/>
</dbReference>
<comment type="subunit">
    <text evidence="7">Monomer. Binds directly to the core enzyme of the DNA-dependent RNA polymerase and to nascent RNA.</text>
</comment>
<dbReference type="InterPro" id="IPR009019">
    <property type="entry name" value="KH_sf_prok-type"/>
</dbReference>
<keyword evidence="3 7" id="KW-0889">Transcription antitermination</keyword>
<dbReference type="InterPro" id="IPR025249">
    <property type="entry name" value="TF_NusA_KH_1st"/>
</dbReference>
<dbReference type="GO" id="GO:0003723">
    <property type="term" value="F:RNA binding"/>
    <property type="evidence" value="ECO:0007669"/>
    <property type="project" value="UniProtKB-UniRule"/>
</dbReference>
<evidence type="ECO:0000313" key="11">
    <source>
        <dbReference type="EMBL" id="KRM13734.1"/>
    </source>
</evidence>
<reference evidence="11 12" key="1">
    <citation type="journal article" date="2015" name="Genome Announc.">
        <title>Expanding the biotechnology potential of lactobacilli through comparative genomics of 213 strains and associated genera.</title>
        <authorList>
            <person name="Sun Z."/>
            <person name="Harris H.M."/>
            <person name="McCann A."/>
            <person name="Guo C."/>
            <person name="Argimon S."/>
            <person name="Zhang W."/>
            <person name="Yang X."/>
            <person name="Jeffery I.B."/>
            <person name="Cooney J.C."/>
            <person name="Kagawa T.F."/>
            <person name="Liu W."/>
            <person name="Song Y."/>
            <person name="Salvetti E."/>
            <person name="Wrobel A."/>
            <person name="Rasinkangas P."/>
            <person name="Parkhill J."/>
            <person name="Rea M.C."/>
            <person name="O'Sullivan O."/>
            <person name="Ritari J."/>
            <person name="Douillard F.P."/>
            <person name="Paul Ross R."/>
            <person name="Yang R."/>
            <person name="Briner A.E."/>
            <person name="Felis G.E."/>
            <person name="de Vos W.M."/>
            <person name="Barrangou R."/>
            <person name="Klaenhammer T.R."/>
            <person name="Caufield P.W."/>
            <person name="Cui Y."/>
            <person name="Zhang H."/>
            <person name="O'Toole P.W."/>
        </authorList>
    </citation>
    <scope>NUCLEOTIDE SEQUENCE [LARGE SCALE GENOMIC DNA]</scope>
    <source>
        <strain evidence="11 12">DSM 17758</strain>
    </source>
</reference>
<dbReference type="Pfam" id="PF08529">
    <property type="entry name" value="NusA_N"/>
    <property type="match status" value="1"/>
</dbReference>
<dbReference type="NCBIfam" id="TIGR01953">
    <property type="entry name" value="NusA"/>
    <property type="match status" value="1"/>
</dbReference>
<evidence type="ECO:0000256" key="2">
    <source>
        <dbReference type="ARBA" id="ARBA00022490"/>
    </source>
</evidence>
<keyword evidence="6 7" id="KW-0804">Transcription</keyword>
<dbReference type="CDD" id="cd22529">
    <property type="entry name" value="KH-II_NusA_rpt2"/>
    <property type="match status" value="1"/>
</dbReference>
<sequence>MNEELLGALDALEKEKGIKKEVVIDAIQAALVSAYKRNYNQAQNVEVDFDQNSGNIHVYAVKKVVEEVADPRLEVSLKDALEKNRAYELDDDFKVEVTPSNFGRISAQTAKQVIMQRLREAERSQIFNEYTQYEHEIIQGTVLRRDNKFIYVDLGDIEAVMSKQDQIPNEAYQTHDRIKVFVSKVENTTKGPQVFVSRTNPELVKRLFEQEIPEVYDGTVEIVSIAREAGDRSKVAVRSTNPNVDPVGTCVGPKGQRVQMIVNELNGENMDIVKWEEDPSDYIANALNPAQVIAVQFDEAQHECMVVVPDYQLSLAIGKRGQNARLAAKLTGFKIDIKPESEVEFVDDEGDEAGVDAEMPVEDSAAVSEDTETPTTEESTDSED</sequence>
<accession>A0A0R1WFQ5</accession>
<comment type="similarity">
    <text evidence="7">Belongs to the NusA family.</text>
</comment>
<dbReference type="STRING" id="1423735.FC15_GL000899"/>
<dbReference type="OrthoDB" id="9807233at2"/>
<dbReference type="InterPro" id="IPR013735">
    <property type="entry name" value="TF_NusA_N"/>
</dbReference>
<protein>
    <recommendedName>
        <fullName evidence="7">Transcription termination/antitermination protein NusA</fullName>
    </recommendedName>
</protein>
<keyword evidence="12" id="KW-1185">Reference proteome</keyword>
<dbReference type="SMART" id="SM00322">
    <property type="entry name" value="KH"/>
    <property type="match status" value="2"/>
</dbReference>
<dbReference type="InterPro" id="IPR036555">
    <property type="entry name" value="NusA_N_sf"/>
</dbReference>
<dbReference type="Pfam" id="PF13184">
    <property type="entry name" value="KH_NusA_1st"/>
    <property type="match status" value="1"/>
</dbReference>
<keyword evidence="4 7" id="KW-0694">RNA-binding</keyword>
<comment type="caution">
    <text evidence="11">The sequence shown here is derived from an EMBL/GenBank/DDBJ whole genome shotgun (WGS) entry which is preliminary data.</text>
</comment>
<feature type="domain" description="K Homology" evidence="10">
    <location>
        <begin position="229"/>
        <end position="292"/>
    </location>
</feature>
<dbReference type="FunFam" id="3.30.300.20:FF:000005">
    <property type="entry name" value="Transcription termination/antitermination protein NusA"/>
    <property type="match status" value="1"/>
</dbReference>
<dbReference type="Gene3D" id="3.30.300.20">
    <property type="match status" value="2"/>
</dbReference>
<dbReference type="FunFam" id="3.30.300.20:FF:000002">
    <property type="entry name" value="Transcription termination/antitermination protein NusA"/>
    <property type="match status" value="1"/>
</dbReference>
<dbReference type="InterPro" id="IPR003029">
    <property type="entry name" value="S1_domain"/>
</dbReference>
<name>A0A0R1WFQ5_9LACO</name>
<dbReference type="SUPFAM" id="SSF69705">
    <property type="entry name" value="Transcription factor NusA, N-terminal domain"/>
    <property type="match status" value="1"/>
</dbReference>
<feature type="domain" description="S1 motif" evidence="9">
    <location>
        <begin position="133"/>
        <end position="199"/>
    </location>
</feature>
<feature type="domain" description="K Homology" evidence="10">
    <location>
        <begin position="300"/>
        <end position="366"/>
    </location>
</feature>
<organism evidence="11 12">
    <name type="scientific">Lapidilactobacillus concavus DSM 17758</name>
    <dbReference type="NCBI Taxonomy" id="1423735"/>
    <lineage>
        <taxon>Bacteria</taxon>
        <taxon>Bacillati</taxon>
        <taxon>Bacillota</taxon>
        <taxon>Bacilli</taxon>
        <taxon>Lactobacillales</taxon>
        <taxon>Lactobacillaceae</taxon>
        <taxon>Lapidilactobacillus</taxon>
    </lineage>
</organism>
<keyword evidence="2 7" id="KW-0963">Cytoplasm</keyword>
<dbReference type="GO" id="GO:0003700">
    <property type="term" value="F:DNA-binding transcription factor activity"/>
    <property type="evidence" value="ECO:0007669"/>
    <property type="project" value="InterPro"/>
</dbReference>
<keyword evidence="5 7" id="KW-0805">Transcription regulation</keyword>
<gene>
    <name evidence="7" type="primary">nusA</name>
    <name evidence="11" type="ORF">FC15_GL000899</name>
</gene>
<dbReference type="GO" id="GO:0031564">
    <property type="term" value="P:transcription antitermination"/>
    <property type="evidence" value="ECO:0007669"/>
    <property type="project" value="UniProtKB-UniRule"/>
</dbReference>
<dbReference type="Gene3D" id="2.40.50.140">
    <property type="entry name" value="Nucleic acid-binding proteins"/>
    <property type="match status" value="1"/>
</dbReference>
<evidence type="ECO:0000256" key="5">
    <source>
        <dbReference type="ARBA" id="ARBA00023015"/>
    </source>
</evidence>
<dbReference type="InterPro" id="IPR015946">
    <property type="entry name" value="KH_dom-like_a/b"/>
</dbReference>
<dbReference type="Pfam" id="PF00575">
    <property type="entry name" value="S1"/>
    <property type="match status" value="1"/>
</dbReference>
<dbReference type="GO" id="GO:0005829">
    <property type="term" value="C:cytosol"/>
    <property type="evidence" value="ECO:0007669"/>
    <property type="project" value="TreeGrafter"/>
</dbReference>
<dbReference type="InterPro" id="IPR058582">
    <property type="entry name" value="KH_NusA_2nd"/>
</dbReference>
<dbReference type="Pfam" id="PF26594">
    <property type="entry name" value="KH_NusA_2nd"/>
    <property type="match status" value="1"/>
</dbReference>
<evidence type="ECO:0000313" key="12">
    <source>
        <dbReference type="Proteomes" id="UP000051315"/>
    </source>
</evidence>
<dbReference type="PATRIC" id="fig|1423735.3.peg.937"/>
<dbReference type="SMART" id="SM00316">
    <property type="entry name" value="S1"/>
    <property type="match status" value="1"/>
</dbReference>
<dbReference type="FunFam" id="2.40.50.140:FF:000058">
    <property type="entry name" value="Transcription termination/antitermination protein NusA"/>
    <property type="match status" value="1"/>
</dbReference>
<dbReference type="InterPro" id="IPR004087">
    <property type="entry name" value="KH_dom"/>
</dbReference>
<dbReference type="FunFam" id="3.30.1480.10:FF:000002">
    <property type="entry name" value="Transcription termination/antitermination protein NusA"/>
    <property type="match status" value="1"/>
</dbReference>
<keyword evidence="1 7" id="KW-0806">Transcription termination</keyword>
<dbReference type="PROSITE" id="PS50084">
    <property type="entry name" value="KH_TYPE_1"/>
    <property type="match status" value="1"/>
</dbReference>
<dbReference type="EMBL" id="AZFX01000003">
    <property type="protein sequence ID" value="KRM13734.1"/>
    <property type="molecule type" value="Genomic_DNA"/>
</dbReference>
<dbReference type="Proteomes" id="UP000051315">
    <property type="component" value="Unassembled WGS sequence"/>
</dbReference>
<dbReference type="PANTHER" id="PTHR22648">
    <property type="entry name" value="TRANSCRIPTION TERMINATION FACTOR NUSA"/>
    <property type="match status" value="1"/>
</dbReference>
<dbReference type="RefSeq" id="WP_057822854.1">
    <property type="nucleotide sequence ID" value="NZ_AZFX01000003.1"/>
</dbReference>
<evidence type="ECO:0000256" key="1">
    <source>
        <dbReference type="ARBA" id="ARBA00022472"/>
    </source>
</evidence>
<dbReference type="SUPFAM" id="SSF54814">
    <property type="entry name" value="Prokaryotic type KH domain (KH-domain type II)"/>
    <property type="match status" value="2"/>
</dbReference>
<comment type="subcellular location">
    <subcellularLocation>
        <location evidence="7">Cytoplasm</location>
    </subcellularLocation>
</comment>
<dbReference type="GO" id="GO:0006353">
    <property type="term" value="P:DNA-templated transcription termination"/>
    <property type="evidence" value="ECO:0007669"/>
    <property type="project" value="UniProtKB-UniRule"/>
</dbReference>
<dbReference type="CDD" id="cd02134">
    <property type="entry name" value="KH-II_NusA_rpt1"/>
    <property type="match status" value="1"/>
</dbReference>
<evidence type="ECO:0000259" key="9">
    <source>
        <dbReference type="SMART" id="SM00316"/>
    </source>
</evidence>
<evidence type="ECO:0000259" key="10">
    <source>
        <dbReference type="SMART" id="SM00322"/>
    </source>
</evidence>
<comment type="function">
    <text evidence="7">Participates in both transcription termination and antitermination.</text>
</comment>
<dbReference type="SUPFAM" id="SSF50249">
    <property type="entry name" value="Nucleic acid-binding proteins"/>
    <property type="match status" value="1"/>
</dbReference>
<dbReference type="HAMAP" id="MF_00945_B">
    <property type="entry name" value="NusA_B"/>
    <property type="match status" value="1"/>
</dbReference>
<feature type="compositionally biased region" description="Acidic residues" evidence="8">
    <location>
        <begin position="343"/>
        <end position="361"/>
    </location>
</feature>